<organism evidence="1 2">
    <name type="scientific">Lindgomyces ingoldianus</name>
    <dbReference type="NCBI Taxonomy" id="673940"/>
    <lineage>
        <taxon>Eukaryota</taxon>
        <taxon>Fungi</taxon>
        <taxon>Dikarya</taxon>
        <taxon>Ascomycota</taxon>
        <taxon>Pezizomycotina</taxon>
        <taxon>Dothideomycetes</taxon>
        <taxon>Pleosporomycetidae</taxon>
        <taxon>Pleosporales</taxon>
        <taxon>Lindgomycetaceae</taxon>
        <taxon>Lindgomyces</taxon>
    </lineage>
</organism>
<protein>
    <submittedName>
        <fullName evidence="1">Uncharacterized protein</fullName>
    </submittedName>
</protein>
<evidence type="ECO:0000313" key="1">
    <source>
        <dbReference type="EMBL" id="KAF2478033.1"/>
    </source>
</evidence>
<reference evidence="1" key="1">
    <citation type="journal article" date="2020" name="Stud. Mycol.">
        <title>101 Dothideomycetes genomes: a test case for predicting lifestyles and emergence of pathogens.</title>
        <authorList>
            <person name="Haridas S."/>
            <person name="Albert R."/>
            <person name="Binder M."/>
            <person name="Bloem J."/>
            <person name="Labutti K."/>
            <person name="Salamov A."/>
            <person name="Andreopoulos B."/>
            <person name="Baker S."/>
            <person name="Barry K."/>
            <person name="Bills G."/>
            <person name="Bluhm B."/>
            <person name="Cannon C."/>
            <person name="Castanera R."/>
            <person name="Culley D."/>
            <person name="Daum C."/>
            <person name="Ezra D."/>
            <person name="Gonzalez J."/>
            <person name="Henrissat B."/>
            <person name="Kuo A."/>
            <person name="Liang C."/>
            <person name="Lipzen A."/>
            <person name="Lutzoni F."/>
            <person name="Magnuson J."/>
            <person name="Mondo S."/>
            <person name="Nolan M."/>
            <person name="Ohm R."/>
            <person name="Pangilinan J."/>
            <person name="Park H.-J."/>
            <person name="Ramirez L."/>
            <person name="Alfaro M."/>
            <person name="Sun H."/>
            <person name="Tritt A."/>
            <person name="Yoshinaga Y."/>
            <person name="Zwiers L.-H."/>
            <person name="Turgeon B."/>
            <person name="Goodwin S."/>
            <person name="Spatafora J."/>
            <person name="Crous P."/>
            <person name="Grigoriev I."/>
        </authorList>
    </citation>
    <scope>NUCLEOTIDE SEQUENCE</scope>
    <source>
        <strain evidence="1">ATCC 200398</strain>
    </source>
</reference>
<gene>
    <name evidence="1" type="ORF">BDR25DRAFT_151913</name>
</gene>
<sequence>GWTSAPNSRGTIDILWTCLFTVFLCCWTAIHPGIPHPKSLWWQRYLDRTICLLVGAIAPEIFIYIAFFERMDVMVIHQEPPPNVSYKKWTTVHRFYFLMGGYCIGWHPPEEAEIARVGYLRIGVLYELLRDGRIDPKNLITKEDILDKGKADGLVKTVTLLQIVWVLVQSIARCIQHLPLTTLEISTLAYIPCAAIVFGLWWNKPYDVSVPTIIDMATYASPHYRAVETEQYTIIPATYQTYGMARQFRDAVVSSLVPIGFGGWVSVVVFFLVGSIHLAAWNFSFPSPFEKWAWRACSLVLTISIPFSWVLTRGVLRLVRLVLDMGEAKAIWLAGTIQGIGVGLYVIARLYLLVEVFVSLRAVPKDAYDTPDWTRFLPHV</sequence>
<feature type="non-terminal residue" evidence="1">
    <location>
        <position position="380"/>
    </location>
</feature>
<feature type="non-terminal residue" evidence="1">
    <location>
        <position position="1"/>
    </location>
</feature>
<evidence type="ECO:0000313" key="2">
    <source>
        <dbReference type="Proteomes" id="UP000799755"/>
    </source>
</evidence>
<dbReference type="EMBL" id="MU003492">
    <property type="protein sequence ID" value="KAF2478033.1"/>
    <property type="molecule type" value="Genomic_DNA"/>
</dbReference>
<name>A0ACB6RFH1_9PLEO</name>
<accession>A0ACB6RFH1</accession>
<keyword evidence="2" id="KW-1185">Reference proteome</keyword>
<dbReference type="Proteomes" id="UP000799755">
    <property type="component" value="Unassembled WGS sequence"/>
</dbReference>
<comment type="caution">
    <text evidence="1">The sequence shown here is derived from an EMBL/GenBank/DDBJ whole genome shotgun (WGS) entry which is preliminary data.</text>
</comment>
<proteinExistence type="predicted"/>